<comment type="similarity">
    <text evidence="1">Belongs to the PRAME family.</text>
</comment>
<accession>A0A6P3FY66</accession>
<evidence type="ECO:0000256" key="2">
    <source>
        <dbReference type="ARBA" id="ARBA00022614"/>
    </source>
</evidence>
<evidence type="ECO:0000313" key="5">
    <source>
        <dbReference type="RefSeq" id="XP_004648014.1"/>
    </source>
</evidence>
<dbReference type="RefSeq" id="XP_004648014.1">
    <property type="nucleotide sequence ID" value="XM_004647957.1"/>
</dbReference>
<keyword evidence="4" id="KW-1185">Reference proteome</keyword>
<dbReference type="AlphaFoldDB" id="A0A6P3FY66"/>
<keyword evidence="2" id="KW-0433">Leucine-rich repeat</keyword>
<evidence type="ECO:0000313" key="4">
    <source>
        <dbReference type="Proteomes" id="UP000515203"/>
    </source>
</evidence>
<dbReference type="GO" id="GO:0045596">
    <property type="term" value="P:negative regulation of cell differentiation"/>
    <property type="evidence" value="ECO:0007669"/>
    <property type="project" value="InterPro"/>
</dbReference>
<dbReference type="GO" id="GO:0005737">
    <property type="term" value="C:cytoplasm"/>
    <property type="evidence" value="ECO:0007669"/>
    <property type="project" value="TreeGrafter"/>
</dbReference>
<dbReference type="GO" id="GO:0045892">
    <property type="term" value="P:negative regulation of DNA-templated transcription"/>
    <property type="evidence" value="ECO:0007669"/>
    <property type="project" value="InterPro"/>
</dbReference>
<organism evidence="4 5">
    <name type="scientific">Octodon degus</name>
    <name type="common">Degu</name>
    <name type="synonym">Sciurus degus</name>
    <dbReference type="NCBI Taxonomy" id="10160"/>
    <lineage>
        <taxon>Eukaryota</taxon>
        <taxon>Metazoa</taxon>
        <taxon>Chordata</taxon>
        <taxon>Craniata</taxon>
        <taxon>Vertebrata</taxon>
        <taxon>Euteleostomi</taxon>
        <taxon>Mammalia</taxon>
        <taxon>Eutheria</taxon>
        <taxon>Euarchontoglires</taxon>
        <taxon>Glires</taxon>
        <taxon>Rodentia</taxon>
        <taxon>Hystricomorpha</taxon>
        <taxon>Octodontidae</taxon>
        <taxon>Octodon</taxon>
    </lineage>
</organism>
<protein>
    <submittedName>
        <fullName evidence="5">PRAME family member 12-like</fullName>
    </submittedName>
</protein>
<dbReference type="InterPro" id="IPR050694">
    <property type="entry name" value="LRRC14/PRAME"/>
</dbReference>
<dbReference type="GO" id="GO:0043066">
    <property type="term" value="P:negative regulation of apoptotic process"/>
    <property type="evidence" value="ECO:0007669"/>
    <property type="project" value="InterPro"/>
</dbReference>
<keyword evidence="3" id="KW-0677">Repeat</keyword>
<dbReference type="InterPro" id="IPR032675">
    <property type="entry name" value="LRR_dom_sf"/>
</dbReference>
<dbReference type="GeneID" id="101566289"/>
<dbReference type="SUPFAM" id="SSF52047">
    <property type="entry name" value="RNI-like"/>
    <property type="match status" value="1"/>
</dbReference>
<evidence type="ECO:0000256" key="1">
    <source>
        <dbReference type="ARBA" id="ARBA00009608"/>
    </source>
</evidence>
<evidence type="ECO:0000256" key="3">
    <source>
        <dbReference type="ARBA" id="ARBA00022737"/>
    </source>
</evidence>
<dbReference type="PANTHER" id="PTHR14224">
    <property type="entry name" value="SIMILAR TO PREFERENTIALLY EXPRESSED ANTIGEN IN MELANOMA-LIKE 3"/>
    <property type="match status" value="1"/>
</dbReference>
<dbReference type="Gene3D" id="3.80.10.10">
    <property type="entry name" value="Ribonuclease Inhibitor"/>
    <property type="match status" value="1"/>
</dbReference>
<reference evidence="5" key="1">
    <citation type="submission" date="2025-08" db="UniProtKB">
        <authorList>
            <consortium name="RefSeq"/>
        </authorList>
    </citation>
    <scope>IDENTIFICATION</scope>
</reference>
<dbReference type="InParanoid" id="A0A6P3FY66"/>
<sequence>MSTQSPCALLELSIESLLRDEALAKDAVEDLPRELFPPVFMEAFTKGLIEVLKVMVLSWPFPSLPLGALMTMSKPGTVDTHKDAMRVQKRILKAVLYGLDVLLSQKVYSRRLKLQVLDMQDKQNFWRTWAGNQVEACSSEAMEMRKTGKSGTRETNQKTLKVILDLWINQDVVCPLTSYLLKWVHDRGDLVQLEYKRLYVTSMCIHCVTDQLQMVNFESVLEVEVGYCWTLFDLADFATYLRQMRNLYKLTLSDISEPAFTSRVRRDQLITQITSQFLKLHCLQEIYMVSVSFLKDHLDQVLRCLPTPLETLSVTHSQLSHSDWNQLPCSEQTRQLKHFELCCISLTNFSPEPLQILLDNVAATLTTLHLENCGITDAQVCAFLPSLSCCSQLTALCFVGNFMSVGTMKNLLSHTARMSNLTLELYSPPQEVHVPRNGDLQQIQEPLRRMMRTLNYPRTVWFCVHQESGHNHPVYNLRPSPCPTCILI</sequence>
<proteinExistence type="inferred from homology"/>
<dbReference type="GO" id="GO:0008284">
    <property type="term" value="P:positive regulation of cell population proliferation"/>
    <property type="evidence" value="ECO:0007669"/>
    <property type="project" value="InterPro"/>
</dbReference>
<dbReference type="PIRSF" id="PIRSF038286">
    <property type="entry name" value="PRAME"/>
    <property type="match status" value="1"/>
</dbReference>
<dbReference type="InterPro" id="IPR026271">
    <property type="entry name" value="PRAME"/>
</dbReference>
<name>A0A6P3FY66_OCTDE</name>
<gene>
    <name evidence="5" type="primary">LOC101566289</name>
</gene>
<dbReference type="PANTHER" id="PTHR14224:SF19">
    <property type="entry name" value="PRAME FAMILY MEMBER 11-RELATED"/>
    <property type="match status" value="1"/>
</dbReference>
<dbReference type="OrthoDB" id="9709435at2759"/>
<dbReference type="Proteomes" id="UP000515203">
    <property type="component" value="Unplaced"/>
</dbReference>